<dbReference type="EMBL" id="JBHLXH010000001">
    <property type="protein sequence ID" value="MFC0222407.1"/>
    <property type="molecule type" value="Genomic_DNA"/>
</dbReference>
<dbReference type="Pfam" id="PF02514">
    <property type="entry name" value="CobN-Mg_chel"/>
    <property type="match status" value="1"/>
</dbReference>
<organism evidence="2 3">
    <name type="scientific">Nocardioides zeicaulis</name>
    <dbReference type="NCBI Taxonomy" id="1776857"/>
    <lineage>
        <taxon>Bacteria</taxon>
        <taxon>Bacillati</taxon>
        <taxon>Actinomycetota</taxon>
        <taxon>Actinomycetes</taxon>
        <taxon>Propionibacteriales</taxon>
        <taxon>Nocardioidaceae</taxon>
        <taxon>Nocardioides</taxon>
    </lineage>
</organism>
<protein>
    <submittedName>
        <fullName evidence="2">Cobaltochelatase subunit CobN</fullName>
        <ecNumber evidence="2">6.6.1.2</ecNumber>
    </submittedName>
</protein>
<dbReference type="EC" id="6.6.1.2" evidence="2"/>
<reference evidence="2 3" key="1">
    <citation type="submission" date="2024-09" db="EMBL/GenBank/DDBJ databases">
        <authorList>
            <person name="Sun Q."/>
            <person name="Mori K."/>
        </authorList>
    </citation>
    <scope>NUCLEOTIDE SEQUENCE [LARGE SCALE GENOMIC DNA]</scope>
    <source>
        <strain evidence="2 3">CCM 8654</strain>
    </source>
</reference>
<evidence type="ECO:0000259" key="1">
    <source>
        <dbReference type="Pfam" id="PF02514"/>
    </source>
</evidence>
<sequence length="1194" mass="128850">MRIALLSTSDTDLLSARESGADFVLANPARPGHQSMAEVIEGCDLVVGRLLGSPQDLCSGFTRVAATGMPVVVLGGEQSPSAELMELSSVPIGVAAEAHRYLAEGGPANLRQLHAFLSDTVLLTGEGFEPPQVLPQWGYAERAASADPELPRVGVLYYRAHEASGNTAFAHALADAIDATGKAVGVPIFAGSLRSAPDDLFEAFGTLDALVVTVLAAGGSVPAGASAGGDDESWDVARMATLDIPIIQGLCLTSSRAEWEASDDGVSPMDSATQIAIPEFDGRIITAPFSFKEVDADGLPRYVADPERCARVAGIAVRHARLRHVPNAEKRLALVLSAYPTKHARIGNAVGLDTPVSAVRMLRRLREEGYDLGGDNEVTRILAMDDDTEAGDALIHTLIAAGGQDEEWLTQAQLTDAHVRITREQYVAWTAHLPEQLRADMVEAWGEAPGSLFVNDAGELVLATVRAGNVVLLIQPPRGFGENPIAIYHDPDLAPTHHYLGAYRWLEQGFKADAVVHLGKHGSLEWLPGKNAALSAACGTDAALGDLPLVYPFLVNDPGEGAQAKRRAHATIVDHLVPPMARAESYGDIARLEQLLDEHANIAAMDPAKLPAIRGEIWQLMHAAEMHRDLGLEEQPDDESFDDFIMHVDGWLCEIKDAQIRDGLHVLGEAPSGEARVNLVLAILRASQVFGGQEAAVPGLRSALGLKEGAEATSAVDAIEEQARALVQAMDAADWDVARVAELHDDPEVQRVLAFAATQVVPRLARTTDELDAVVHALDGGFVPSGPSGSPLRGLVNVLPTGRNFYTVDPRAVPSRLAWQTGQAMAESLVRKYVEETGTHPQSVGLSVWGTSAMRTSGDDVAEVLALLGVRPEWDPASRRVNDLTVVPLEELGRPRIDVTVRISGFFRDAFPHVVAMLDDAVRLVAGLDEPDELNFVRAHARADLAEHGDERRSTTRIFGSKPGSYGAGILQVVESGNWRSDQDLAEVYTAWGGFAYGRDLDGAPAADDMRTNYRRIKVAAKNIDTREHDIADSDDYFQYHGGMVATVRALTGADPKAYVGDSTSPDAVRTRTLQEETNRVFRARVVNPRWIGAMQRHGYKGAFELAATVDYLFGFDATAGVVHDWMYESLAKEYVLDETTQQFLRTSNPWALRGIVERLHEAADRGLWAEPDAEVMAALQQVYLDVEGELEDR</sequence>
<dbReference type="InterPro" id="IPR003672">
    <property type="entry name" value="CobN/Mg_chltase"/>
</dbReference>
<dbReference type="CDD" id="cd10150">
    <property type="entry name" value="CobN_like"/>
    <property type="match status" value="1"/>
</dbReference>
<keyword evidence="3" id="KW-1185">Reference proteome</keyword>
<dbReference type="PANTHER" id="PTHR44119:SF4">
    <property type="entry name" value="AEROBIC COBALTOCHELATASE SUBUNIT COBN"/>
    <property type="match status" value="1"/>
</dbReference>
<dbReference type="GO" id="GO:0051116">
    <property type="term" value="F:cobaltochelatase activity"/>
    <property type="evidence" value="ECO:0007669"/>
    <property type="project" value="UniProtKB-EC"/>
</dbReference>
<dbReference type="InterPro" id="IPR011953">
    <property type="entry name" value="Cobalto_CobN"/>
</dbReference>
<dbReference type="Proteomes" id="UP001589698">
    <property type="component" value="Unassembled WGS sequence"/>
</dbReference>
<gene>
    <name evidence="2" type="primary">cobN</name>
    <name evidence="2" type="ORF">ACFFJG_07940</name>
</gene>
<feature type="domain" description="CobN/magnesium chelatase" evidence="1">
    <location>
        <begin position="99"/>
        <end position="1175"/>
    </location>
</feature>
<evidence type="ECO:0000313" key="2">
    <source>
        <dbReference type="EMBL" id="MFC0222407.1"/>
    </source>
</evidence>
<proteinExistence type="predicted"/>
<accession>A0ABV6E099</accession>
<dbReference type="NCBIfam" id="TIGR02257">
    <property type="entry name" value="cobalto_cobN"/>
    <property type="match status" value="1"/>
</dbReference>
<comment type="caution">
    <text evidence="2">The sequence shown here is derived from an EMBL/GenBank/DDBJ whole genome shotgun (WGS) entry which is preliminary data.</text>
</comment>
<evidence type="ECO:0000313" key="3">
    <source>
        <dbReference type="Proteomes" id="UP001589698"/>
    </source>
</evidence>
<dbReference type="RefSeq" id="WP_378518059.1">
    <property type="nucleotide sequence ID" value="NZ_CBCSDI010000019.1"/>
</dbReference>
<name>A0ABV6E099_9ACTN</name>
<keyword evidence="2" id="KW-0436">Ligase</keyword>
<dbReference type="PANTHER" id="PTHR44119">
    <property type="entry name" value="MAGNESIUM-CHELATASE SUBUNIT CHLH, CHLOROPLASTIC"/>
    <property type="match status" value="1"/>
</dbReference>